<organism evidence="8 9">
    <name type="scientific">Aquabacterium soli</name>
    <dbReference type="NCBI Taxonomy" id="2493092"/>
    <lineage>
        <taxon>Bacteria</taxon>
        <taxon>Pseudomonadati</taxon>
        <taxon>Pseudomonadota</taxon>
        <taxon>Betaproteobacteria</taxon>
        <taxon>Burkholderiales</taxon>
        <taxon>Aquabacterium</taxon>
    </lineage>
</organism>
<evidence type="ECO:0000256" key="1">
    <source>
        <dbReference type="ARBA" id="ARBA00022491"/>
    </source>
</evidence>
<feature type="domain" description="HTH tetR-type" evidence="7">
    <location>
        <begin position="24"/>
        <end position="84"/>
    </location>
</feature>
<dbReference type="SUPFAM" id="SSF48498">
    <property type="entry name" value="Tetracyclin repressor-like, C-terminal domain"/>
    <property type="match status" value="1"/>
</dbReference>
<evidence type="ECO:0000256" key="6">
    <source>
        <dbReference type="SAM" id="MobiDB-lite"/>
    </source>
</evidence>
<dbReference type="Pfam" id="PF00440">
    <property type="entry name" value="TetR_N"/>
    <property type="match status" value="1"/>
</dbReference>
<keyword evidence="9" id="KW-1185">Reference proteome</keyword>
<dbReference type="GO" id="GO:0003700">
    <property type="term" value="F:DNA-binding transcription factor activity"/>
    <property type="evidence" value="ECO:0007669"/>
    <property type="project" value="TreeGrafter"/>
</dbReference>
<keyword evidence="3 5" id="KW-0238">DNA-binding</keyword>
<evidence type="ECO:0000313" key="9">
    <source>
        <dbReference type="Proteomes" id="UP000269265"/>
    </source>
</evidence>
<keyword evidence="1" id="KW-0678">Repressor</keyword>
<keyword evidence="2" id="KW-0805">Transcription regulation</keyword>
<dbReference type="AlphaFoldDB" id="A0A3R8TTU6"/>
<evidence type="ECO:0000256" key="4">
    <source>
        <dbReference type="ARBA" id="ARBA00023163"/>
    </source>
</evidence>
<dbReference type="PROSITE" id="PS01081">
    <property type="entry name" value="HTH_TETR_1"/>
    <property type="match status" value="1"/>
</dbReference>
<evidence type="ECO:0000259" key="7">
    <source>
        <dbReference type="PROSITE" id="PS50977"/>
    </source>
</evidence>
<gene>
    <name evidence="8" type="ORF">EIP75_09590</name>
</gene>
<dbReference type="Pfam" id="PF08359">
    <property type="entry name" value="TetR_C_4"/>
    <property type="match status" value="1"/>
</dbReference>
<dbReference type="Gene3D" id="1.10.357.10">
    <property type="entry name" value="Tetracycline Repressor, domain 2"/>
    <property type="match status" value="1"/>
</dbReference>
<dbReference type="PANTHER" id="PTHR30055:SF234">
    <property type="entry name" value="HTH-TYPE TRANSCRIPTIONAL REGULATOR BETI"/>
    <property type="match status" value="1"/>
</dbReference>
<dbReference type="PANTHER" id="PTHR30055">
    <property type="entry name" value="HTH-TYPE TRANSCRIPTIONAL REGULATOR RUTR"/>
    <property type="match status" value="1"/>
</dbReference>
<dbReference type="InterPro" id="IPR023772">
    <property type="entry name" value="DNA-bd_HTH_TetR-type_CS"/>
</dbReference>
<dbReference type="InterPro" id="IPR001647">
    <property type="entry name" value="HTH_TetR"/>
</dbReference>
<dbReference type="EMBL" id="RSED01000006">
    <property type="protein sequence ID" value="RRS04662.1"/>
    <property type="molecule type" value="Genomic_DNA"/>
</dbReference>
<dbReference type="PRINTS" id="PR00455">
    <property type="entry name" value="HTHTETR"/>
</dbReference>
<dbReference type="OrthoDB" id="3210235at2"/>
<evidence type="ECO:0000313" key="8">
    <source>
        <dbReference type="EMBL" id="RRS04662.1"/>
    </source>
</evidence>
<name>A0A3R8TTU6_9BURK</name>
<protein>
    <submittedName>
        <fullName evidence="8">TetR/AcrR family transcriptional regulator</fullName>
    </submittedName>
</protein>
<proteinExistence type="predicted"/>
<evidence type="ECO:0000256" key="2">
    <source>
        <dbReference type="ARBA" id="ARBA00023015"/>
    </source>
</evidence>
<comment type="caution">
    <text evidence="8">The sequence shown here is derived from an EMBL/GenBank/DDBJ whole genome shotgun (WGS) entry which is preliminary data.</text>
</comment>
<reference evidence="8 9" key="1">
    <citation type="submission" date="2018-12" db="EMBL/GenBank/DDBJ databases">
        <title>The whole draft genome of Aquabacterium sp. SJQ9.</title>
        <authorList>
            <person name="Sun L."/>
            <person name="Gao X."/>
            <person name="Chen W."/>
            <person name="Huang K."/>
        </authorList>
    </citation>
    <scope>NUCLEOTIDE SEQUENCE [LARGE SCALE GENOMIC DNA]</scope>
    <source>
        <strain evidence="8 9">SJQ9</strain>
    </source>
</reference>
<accession>A0A3R8TTU6</accession>
<dbReference type="InterPro" id="IPR036271">
    <property type="entry name" value="Tet_transcr_reg_TetR-rel_C_sf"/>
</dbReference>
<dbReference type="SUPFAM" id="SSF46689">
    <property type="entry name" value="Homeodomain-like"/>
    <property type="match status" value="1"/>
</dbReference>
<keyword evidence="4" id="KW-0804">Transcription</keyword>
<dbReference type="InterPro" id="IPR009057">
    <property type="entry name" value="Homeodomain-like_sf"/>
</dbReference>
<dbReference type="InterPro" id="IPR013570">
    <property type="entry name" value="Tscrpt_reg_YsiA_C"/>
</dbReference>
<dbReference type="Proteomes" id="UP000269265">
    <property type="component" value="Unassembled WGS sequence"/>
</dbReference>
<dbReference type="PROSITE" id="PS50977">
    <property type="entry name" value="HTH_TETR_2"/>
    <property type="match status" value="1"/>
</dbReference>
<sequence length="244" mass="27168">MSAADLHSPRAPLQRTAPRRAKSQQRVAELLAAARAVFSEHGFQRATTAQIAEKAGVSEATVFTYFAGKRELCIQVITDWYDEISRDLEAQVPRQDGIRNKLAYVIRQHLVTLLADGSGMCALVLGEARATAPELAEVVTDCKRRYTAPLMEALAQARDEGRLRQDMPLRLMRDLVYGSMEHVLWDSITAQRRPSIDETAEQLTTLIWSAVAPPESPRDTDQANARFRDEVAGALARLDQQLGR</sequence>
<dbReference type="RefSeq" id="WP_125243036.1">
    <property type="nucleotide sequence ID" value="NZ_RSED01000006.1"/>
</dbReference>
<evidence type="ECO:0000256" key="5">
    <source>
        <dbReference type="PROSITE-ProRule" id="PRU00335"/>
    </source>
</evidence>
<dbReference type="GO" id="GO:0000976">
    <property type="term" value="F:transcription cis-regulatory region binding"/>
    <property type="evidence" value="ECO:0007669"/>
    <property type="project" value="TreeGrafter"/>
</dbReference>
<evidence type="ECO:0000256" key="3">
    <source>
        <dbReference type="ARBA" id="ARBA00023125"/>
    </source>
</evidence>
<feature type="DNA-binding region" description="H-T-H motif" evidence="5">
    <location>
        <begin position="47"/>
        <end position="66"/>
    </location>
</feature>
<dbReference type="Gene3D" id="1.10.10.60">
    <property type="entry name" value="Homeodomain-like"/>
    <property type="match status" value="1"/>
</dbReference>
<feature type="region of interest" description="Disordered" evidence="6">
    <location>
        <begin position="1"/>
        <end position="21"/>
    </location>
</feature>
<dbReference type="InterPro" id="IPR050109">
    <property type="entry name" value="HTH-type_TetR-like_transc_reg"/>
</dbReference>